<dbReference type="InterPro" id="IPR036390">
    <property type="entry name" value="WH_DNA-bd_sf"/>
</dbReference>
<sequence>MKLPGSTEWLLHCATTLAQLEPGATASAAQLADYYHLPAPYLAKQLQALVRAGVLAATTGPRGGFRLARAASEITLLRIVEAVDGAASPYECREIRQQGKGALPPEDCRRICVLAEKMADAHTAWRRSLEGVSLADILGELPEGAPARTRSRLMSTR</sequence>
<dbReference type="RefSeq" id="WP_103962145.1">
    <property type="nucleotide sequence ID" value="NZ_FNVT01000018.1"/>
</dbReference>
<dbReference type="PANTHER" id="PTHR33221:SF13">
    <property type="entry name" value="TRANSCRIPTIONAL REGULATOR-RELATED"/>
    <property type="match status" value="1"/>
</dbReference>
<dbReference type="PROSITE" id="PS01332">
    <property type="entry name" value="HTH_RRF2_1"/>
    <property type="match status" value="1"/>
</dbReference>
<dbReference type="Pfam" id="PF02082">
    <property type="entry name" value="Rrf2"/>
    <property type="match status" value="1"/>
</dbReference>
<gene>
    <name evidence="1" type="ORF">SAMN05444920_118223</name>
</gene>
<evidence type="ECO:0000313" key="2">
    <source>
        <dbReference type="Proteomes" id="UP000236732"/>
    </source>
</evidence>
<organism evidence="1 2">
    <name type="scientific">Nonomuraea solani</name>
    <dbReference type="NCBI Taxonomy" id="1144553"/>
    <lineage>
        <taxon>Bacteria</taxon>
        <taxon>Bacillati</taxon>
        <taxon>Actinomycetota</taxon>
        <taxon>Actinomycetes</taxon>
        <taxon>Streptosporangiales</taxon>
        <taxon>Streptosporangiaceae</taxon>
        <taxon>Nonomuraea</taxon>
    </lineage>
</organism>
<dbReference type="InterPro" id="IPR030489">
    <property type="entry name" value="TR_Rrf2-type_CS"/>
</dbReference>
<dbReference type="PROSITE" id="PS51197">
    <property type="entry name" value="HTH_RRF2_2"/>
    <property type="match status" value="1"/>
</dbReference>
<dbReference type="EMBL" id="FNVT01000018">
    <property type="protein sequence ID" value="SEH01034.1"/>
    <property type="molecule type" value="Genomic_DNA"/>
</dbReference>
<reference evidence="1 2" key="1">
    <citation type="submission" date="2016-10" db="EMBL/GenBank/DDBJ databases">
        <authorList>
            <person name="de Groot N.N."/>
        </authorList>
    </citation>
    <scope>NUCLEOTIDE SEQUENCE [LARGE SCALE GENOMIC DNA]</scope>
    <source>
        <strain evidence="1 2">CGMCC 4.7037</strain>
    </source>
</reference>
<dbReference type="PANTHER" id="PTHR33221">
    <property type="entry name" value="WINGED HELIX-TURN-HELIX TRANSCRIPTIONAL REGULATOR, RRF2 FAMILY"/>
    <property type="match status" value="1"/>
</dbReference>
<name>A0A1H6EWI7_9ACTN</name>
<dbReference type="Gene3D" id="1.10.10.10">
    <property type="entry name" value="Winged helix-like DNA-binding domain superfamily/Winged helix DNA-binding domain"/>
    <property type="match status" value="1"/>
</dbReference>
<dbReference type="OrthoDB" id="9808360at2"/>
<accession>A0A1H6EWI7</accession>
<evidence type="ECO:0000313" key="1">
    <source>
        <dbReference type="EMBL" id="SEH01034.1"/>
    </source>
</evidence>
<dbReference type="GO" id="GO:0003700">
    <property type="term" value="F:DNA-binding transcription factor activity"/>
    <property type="evidence" value="ECO:0007669"/>
    <property type="project" value="TreeGrafter"/>
</dbReference>
<dbReference type="Proteomes" id="UP000236732">
    <property type="component" value="Unassembled WGS sequence"/>
</dbReference>
<protein>
    <submittedName>
        <fullName evidence="1">Rrf2 family protein</fullName>
    </submittedName>
</protein>
<proteinExistence type="predicted"/>
<dbReference type="InterPro" id="IPR000944">
    <property type="entry name" value="Tscrpt_reg_Rrf2"/>
</dbReference>
<keyword evidence="2" id="KW-1185">Reference proteome</keyword>
<dbReference type="SUPFAM" id="SSF46785">
    <property type="entry name" value="Winged helix' DNA-binding domain"/>
    <property type="match status" value="1"/>
</dbReference>
<dbReference type="GO" id="GO:0005829">
    <property type="term" value="C:cytosol"/>
    <property type="evidence" value="ECO:0007669"/>
    <property type="project" value="TreeGrafter"/>
</dbReference>
<dbReference type="NCBIfam" id="TIGR00738">
    <property type="entry name" value="rrf2_super"/>
    <property type="match status" value="1"/>
</dbReference>
<dbReference type="AlphaFoldDB" id="A0A1H6EWI7"/>
<dbReference type="InterPro" id="IPR036388">
    <property type="entry name" value="WH-like_DNA-bd_sf"/>
</dbReference>